<gene>
    <name evidence="5" type="primary">sdh</name>
    <name evidence="5" type="ORF">MFFC18_40200</name>
</gene>
<evidence type="ECO:0000313" key="5">
    <source>
        <dbReference type="EMBL" id="QEG24104.1"/>
    </source>
</evidence>
<dbReference type="OrthoDB" id="9810734at2"/>
<accession>A0A5B9PCU5</accession>
<dbReference type="PANTHER" id="PTHR43669">
    <property type="entry name" value="5-KETO-D-GLUCONATE 5-REDUCTASE"/>
    <property type="match status" value="1"/>
</dbReference>
<evidence type="ECO:0000256" key="1">
    <source>
        <dbReference type="ARBA" id="ARBA00006484"/>
    </source>
</evidence>
<keyword evidence="2 5" id="KW-0560">Oxidoreductase</keyword>
<dbReference type="PRINTS" id="PR00081">
    <property type="entry name" value="GDHRDH"/>
</dbReference>
<protein>
    <submittedName>
        <fullName evidence="5">Serine 3-dehydrogenase</fullName>
        <ecNumber evidence="5">1.1.1.276</ecNumber>
    </submittedName>
</protein>
<dbReference type="AlphaFoldDB" id="A0A5B9PCU5"/>
<comment type="similarity">
    <text evidence="1 3">Belongs to the short-chain dehydrogenases/reductases (SDR) family.</text>
</comment>
<reference evidence="5" key="1">
    <citation type="submission" date="2019-08" db="EMBL/GenBank/DDBJ databases">
        <title>Deep-cultivation of Planctomycetes and their phenomic and genomic characterization uncovers novel biology.</title>
        <authorList>
            <person name="Wiegand S."/>
            <person name="Jogler M."/>
            <person name="Boedeker C."/>
            <person name="Pinto D."/>
            <person name="Vollmers J."/>
            <person name="Rivas-Marin E."/>
            <person name="Kohn T."/>
            <person name="Peeters S.H."/>
            <person name="Heuer A."/>
            <person name="Rast P."/>
            <person name="Oberbeckmann S."/>
            <person name="Bunk B."/>
            <person name="Jeske O."/>
            <person name="Meyerdierks A."/>
            <person name="Storesund J.E."/>
            <person name="Kallscheuer N."/>
            <person name="Luecker S."/>
            <person name="Lage O.M."/>
            <person name="Pohl T."/>
            <person name="Merkel B.J."/>
            <person name="Hornburger P."/>
            <person name="Mueller R.-W."/>
            <person name="Bruemmer F."/>
            <person name="Labrenz M."/>
            <person name="Spormann A.M."/>
            <person name="Op den Camp H."/>
            <person name="Overmann J."/>
            <person name="Amann R."/>
            <person name="Jetten M.S.M."/>
            <person name="Mascher T."/>
            <person name="Medema M.H."/>
            <person name="Devos D.P."/>
            <person name="Kaster A.-K."/>
            <person name="Ovreas L."/>
            <person name="Rohde M."/>
            <person name="Galperin M.Y."/>
            <person name="Jogler C."/>
        </authorList>
    </citation>
    <scope>NUCLEOTIDE SEQUENCE [LARGE SCALE GENOMIC DNA]</scope>
    <source>
        <strain evidence="5">FC18</strain>
    </source>
</reference>
<proteinExistence type="inferred from homology"/>
<dbReference type="RefSeq" id="WP_075084641.1">
    <property type="nucleotide sequence ID" value="NZ_CP042912.1"/>
</dbReference>
<evidence type="ECO:0000256" key="2">
    <source>
        <dbReference type="ARBA" id="ARBA00023002"/>
    </source>
</evidence>
<dbReference type="Proteomes" id="UP000322214">
    <property type="component" value="Chromosome"/>
</dbReference>
<dbReference type="FunFam" id="3.40.50.720:FF:000084">
    <property type="entry name" value="Short-chain dehydrogenase reductase"/>
    <property type="match status" value="1"/>
</dbReference>
<organism evidence="5 6">
    <name type="scientific">Mariniblastus fucicola</name>
    <dbReference type="NCBI Taxonomy" id="980251"/>
    <lineage>
        <taxon>Bacteria</taxon>
        <taxon>Pseudomonadati</taxon>
        <taxon>Planctomycetota</taxon>
        <taxon>Planctomycetia</taxon>
        <taxon>Pirellulales</taxon>
        <taxon>Pirellulaceae</taxon>
        <taxon>Mariniblastus</taxon>
    </lineage>
</organism>
<dbReference type="SUPFAM" id="SSF51735">
    <property type="entry name" value="NAD(P)-binding Rossmann-fold domains"/>
    <property type="match status" value="1"/>
</dbReference>
<evidence type="ECO:0000259" key="4">
    <source>
        <dbReference type="SMART" id="SM00822"/>
    </source>
</evidence>
<dbReference type="InterPro" id="IPR002347">
    <property type="entry name" value="SDR_fam"/>
</dbReference>
<sequence length="234" mass="24825">MAETSPPVCLVTGASSGIGYATAKRFLAEGYRVAICGRRPESLQSAANSLGNADHVLAISGDIGLVETRRRLVESTLTKFGRIDVLVNNAGAAPLGDFESIDESTFETVVSTNIRAVFSLTQMVWPTLKKQQRGSIVNISSMAAVDPFPGFSIYGASKAWLETFTKAIAAEGVDDAIRVCCVRPGAVETDLLRGLFPGFPADQCVRPDDIANKIWSCVADPVGHPSGEAFTVSK</sequence>
<dbReference type="PRINTS" id="PR00080">
    <property type="entry name" value="SDRFAMILY"/>
</dbReference>
<dbReference type="Gene3D" id="3.40.50.720">
    <property type="entry name" value="NAD(P)-binding Rossmann-like Domain"/>
    <property type="match status" value="1"/>
</dbReference>
<dbReference type="EC" id="1.1.1.276" evidence="5"/>
<dbReference type="STRING" id="980251.GCA_001642875_02210"/>
<dbReference type="InterPro" id="IPR057326">
    <property type="entry name" value="KR_dom"/>
</dbReference>
<keyword evidence="6" id="KW-1185">Reference proteome</keyword>
<dbReference type="SMART" id="SM00822">
    <property type="entry name" value="PKS_KR"/>
    <property type="match status" value="1"/>
</dbReference>
<dbReference type="PANTHER" id="PTHR43669:SF3">
    <property type="entry name" value="ALCOHOL DEHYDROGENASE, PUTATIVE (AFU_ORTHOLOGUE AFUA_3G03445)-RELATED"/>
    <property type="match status" value="1"/>
</dbReference>
<dbReference type="EMBL" id="CP042912">
    <property type="protein sequence ID" value="QEG24104.1"/>
    <property type="molecule type" value="Genomic_DNA"/>
</dbReference>
<evidence type="ECO:0000313" key="6">
    <source>
        <dbReference type="Proteomes" id="UP000322214"/>
    </source>
</evidence>
<dbReference type="GO" id="GO:0031132">
    <property type="term" value="F:serine 3-dehydrogenase activity"/>
    <property type="evidence" value="ECO:0007669"/>
    <property type="project" value="UniProtKB-EC"/>
</dbReference>
<name>A0A5B9PCU5_9BACT</name>
<dbReference type="Pfam" id="PF00106">
    <property type="entry name" value="adh_short"/>
    <property type="match status" value="1"/>
</dbReference>
<dbReference type="CDD" id="cd05233">
    <property type="entry name" value="SDR_c"/>
    <property type="match status" value="1"/>
</dbReference>
<dbReference type="InterPro" id="IPR036291">
    <property type="entry name" value="NAD(P)-bd_dom_sf"/>
</dbReference>
<feature type="domain" description="Ketoreductase" evidence="4">
    <location>
        <begin position="7"/>
        <end position="195"/>
    </location>
</feature>
<evidence type="ECO:0000256" key="3">
    <source>
        <dbReference type="RuleBase" id="RU000363"/>
    </source>
</evidence>
<dbReference type="KEGG" id="mff:MFFC18_40200"/>